<gene>
    <name evidence="2" type="ORF">EVJ48_02990</name>
</gene>
<sequence>MTTASDVAKYFIFKANQVGSFLSNLKLQKLVYYAQAWYLANNDKPLFTEKFEAWVHGPVQPELYRKFKDFRWSPINIEVKKVPASITKDIADFLDEVAEAYFKYDGLELEIMTHNELPWQEARKGISPYEPSNEIISEKTMQIFYSRLLNM</sequence>
<evidence type="ECO:0000259" key="1">
    <source>
        <dbReference type="Pfam" id="PF13274"/>
    </source>
</evidence>
<reference evidence="2 3" key="1">
    <citation type="submission" date="2019-01" db="EMBL/GenBank/DDBJ databases">
        <title>Insights into ecological role of a new deltaproteobacterial order Candidatus Sinidesulfobacterales (Sva0485) by metagenomics and metatranscriptomics.</title>
        <authorList>
            <person name="Tan S."/>
            <person name="Liu J."/>
            <person name="Fang Y."/>
            <person name="Hedlund B."/>
            <person name="Lian Z.-H."/>
            <person name="Huang L.-Y."/>
            <person name="Li J.-T."/>
            <person name="Huang L.-N."/>
            <person name="Li W.-J."/>
            <person name="Jiang H.-C."/>
            <person name="Dong H.-L."/>
            <person name="Shu W.-S."/>
        </authorList>
    </citation>
    <scope>NUCLEOTIDE SEQUENCE [LARGE SCALE GENOMIC DNA]</scope>
    <source>
        <strain evidence="2">AP4</strain>
    </source>
</reference>
<feature type="domain" description="Antitoxin SocA-like Panacea" evidence="1">
    <location>
        <begin position="27"/>
        <end position="120"/>
    </location>
</feature>
<dbReference type="InterPro" id="IPR025272">
    <property type="entry name" value="SocA_Panacea"/>
</dbReference>
<dbReference type="AlphaFoldDB" id="A0A520XFD4"/>
<accession>A0A520XFD4</accession>
<organism evidence="2 3">
    <name type="scientific">Candidatus Acidulodesulfobacterium acidiphilum</name>
    <dbReference type="NCBI Taxonomy" id="2597224"/>
    <lineage>
        <taxon>Bacteria</taxon>
        <taxon>Deltaproteobacteria</taxon>
        <taxon>Candidatus Acidulodesulfobacterales</taxon>
        <taxon>Candidatus Acidulodesulfobacterium</taxon>
    </lineage>
</organism>
<dbReference type="Proteomes" id="UP000322454">
    <property type="component" value="Unassembled WGS sequence"/>
</dbReference>
<dbReference type="Pfam" id="PF13274">
    <property type="entry name" value="SocA_Panacea"/>
    <property type="match status" value="1"/>
</dbReference>
<evidence type="ECO:0000313" key="3">
    <source>
        <dbReference type="Proteomes" id="UP000322454"/>
    </source>
</evidence>
<protein>
    <submittedName>
        <fullName evidence="2">DUF4065 domain-containing protein</fullName>
    </submittedName>
</protein>
<proteinExistence type="predicted"/>
<name>A0A520XFD4_9DELT</name>
<evidence type="ECO:0000313" key="2">
    <source>
        <dbReference type="EMBL" id="RZV39903.1"/>
    </source>
</evidence>
<comment type="caution">
    <text evidence="2">The sequence shown here is derived from an EMBL/GenBank/DDBJ whole genome shotgun (WGS) entry which is preliminary data.</text>
</comment>
<dbReference type="EMBL" id="SHMQ01000005">
    <property type="protein sequence ID" value="RZV39903.1"/>
    <property type="molecule type" value="Genomic_DNA"/>
</dbReference>